<keyword evidence="1" id="KW-1133">Transmembrane helix</keyword>
<organism evidence="2">
    <name type="scientific">Fagus sylvatica</name>
    <name type="common">Beechnut</name>
    <dbReference type="NCBI Taxonomy" id="28930"/>
    <lineage>
        <taxon>Eukaryota</taxon>
        <taxon>Viridiplantae</taxon>
        <taxon>Streptophyta</taxon>
        <taxon>Embryophyta</taxon>
        <taxon>Tracheophyta</taxon>
        <taxon>Spermatophyta</taxon>
        <taxon>Magnoliopsida</taxon>
        <taxon>eudicotyledons</taxon>
        <taxon>Gunneridae</taxon>
        <taxon>Pentapetalae</taxon>
        <taxon>rosids</taxon>
        <taxon>fabids</taxon>
        <taxon>Fagales</taxon>
        <taxon>Fagaceae</taxon>
        <taxon>Fagus</taxon>
    </lineage>
</organism>
<protein>
    <submittedName>
        <fullName evidence="2">Uncharacterized protein</fullName>
    </submittedName>
</protein>
<keyword evidence="1" id="KW-0812">Transmembrane</keyword>
<dbReference type="EMBL" id="OIVN01002385">
    <property type="protein sequence ID" value="SPD03188.1"/>
    <property type="molecule type" value="Genomic_DNA"/>
</dbReference>
<gene>
    <name evidence="2" type="ORF">FSB_LOCUS31070</name>
</gene>
<evidence type="ECO:0000313" key="2">
    <source>
        <dbReference type="EMBL" id="SPD03188.1"/>
    </source>
</evidence>
<name>A0A2N9GUL8_FAGSY</name>
<evidence type="ECO:0000256" key="1">
    <source>
        <dbReference type="SAM" id="Phobius"/>
    </source>
</evidence>
<proteinExistence type="predicted"/>
<reference evidence="2" key="1">
    <citation type="submission" date="2018-02" db="EMBL/GenBank/DDBJ databases">
        <authorList>
            <person name="Cohen D.B."/>
            <person name="Kent A.D."/>
        </authorList>
    </citation>
    <scope>NUCLEOTIDE SEQUENCE</scope>
</reference>
<feature type="transmembrane region" description="Helical" evidence="1">
    <location>
        <begin position="15"/>
        <end position="34"/>
    </location>
</feature>
<sequence>MVSRELVLDGSKGGSILQLDFDIVLFIWFISLSFRKLETIEYFVTCNSF</sequence>
<accession>A0A2N9GUL8</accession>
<keyword evidence="1" id="KW-0472">Membrane</keyword>
<dbReference type="AlphaFoldDB" id="A0A2N9GUL8"/>